<organism evidence="1 2">
    <name type="scientific">Pandoraea eparura</name>
    <dbReference type="NCBI Taxonomy" id="2508291"/>
    <lineage>
        <taxon>Bacteria</taxon>
        <taxon>Pseudomonadati</taxon>
        <taxon>Pseudomonadota</taxon>
        <taxon>Betaproteobacteria</taxon>
        <taxon>Burkholderiales</taxon>
        <taxon>Burkholderiaceae</taxon>
        <taxon>Pandoraea</taxon>
    </lineage>
</organism>
<protein>
    <recommendedName>
        <fullName evidence="3">DUF1353 domain-containing protein</fullName>
    </recommendedName>
</protein>
<dbReference type="OrthoDB" id="88276at2"/>
<dbReference type="EMBL" id="CABPSH010000010">
    <property type="protein sequence ID" value="VVE30154.1"/>
    <property type="molecule type" value="Genomic_DNA"/>
</dbReference>
<dbReference type="InterPro" id="IPR010767">
    <property type="entry name" value="Phage_CGC-2007_Cje0229"/>
</dbReference>
<dbReference type="Pfam" id="PF07087">
    <property type="entry name" value="DUF1353"/>
    <property type="match status" value="1"/>
</dbReference>
<name>A0A5E4X1L1_9BURK</name>
<sequence length="136" mass="15095">MSRFLTRLVIENATGCDDGRWRLAAALVYQSDVADEVFIVPRGFITDLASVPRLPVVYWLTGGTSNEAAVVHDWLYTTQPVPRAVADKVLREASAVTCVPAWRRWLMYWGVRLGGASHWVKTPAAVRPKGSAEKRA</sequence>
<accession>A0A5E4X1L1</accession>
<dbReference type="Proteomes" id="UP000400981">
    <property type="component" value="Unassembled WGS sequence"/>
</dbReference>
<proteinExistence type="predicted"/>
<reference evidence="1 2" key="1">
    <citation type="submission" date="2019-08" db="EMBL/GenBank/DDBJ databases">
        <authorList>
            <person name="Peeters C."/>
        </authorList>
    </citation>
    <scope>NUCLEOTIDE SEQUENCE [LARGE SCALE GENOMIC DNA]</scope>
    <source>
        <strain evidence="1 2">LMG 31012</strain>
    </source>
</reference>
<evidence type="ECO:0000313" key="1">
    <source>
        <dbReference type="EMBL" id="VVE30154.1"/>
    </source>
</evidence>
<keyword evidence="2" id="KW-1185">Reference proteome</keyword>
<evidence type="ECO:0000313" key="2">
    <source>
        <dbReference type="Proteomes" id="UP000400981"/>
    </source>
</evidence>
<gene>
    <name evidence="1" type="ORF">PEP31012_03628</name>
</gene>
<evidence type="ECO:0008006" key="3">
    <source>
        <dbReference type="Google" id="ProtNLM"/>
    </source>
</evidence>
<dbReference type="AlphaFoldDB" id="A0A5E4X1L1"/>
<dbReference type="RefSeq" id="WP_150590700.1">
    <property type="nucleotide sequence ID" value="NZ_CABPSH010000010.1"/>
</dbReference>